<dbReference type="InterPro" id="IPR029058">
    <property type="entry name" value="AB_hydrolase_fold"/>
</dbReference>
<evidence type="ECO:0000313" key="2">
    <source>
        <dbReference type="Proteomes" id="UP001215280"/>
    </source>
</evidence>
<dbReference type="Gene3D" id="3.40.50.1820">
    <property type="entry name" value="alpha/beta hydrolase"/>
    <property type="match status" value="1"/>
</dbReference>
<accession>A0AAD7JSH1</accession>
<name>A0AAD7JSH1_9AGAR</name>
<evidence type="ECO:0000313" key="1">
    <source>
        <dbReference type="EMBL" id="KAJ7770939.1"/>
    </source>
</evidence>
<proteinExistence type="predicted"/>
<comment type="caution">
    <text evidence="1">The sequence shown here is derived from an EMBL/GenBank/DDBJ whole genome shotgun (WGS) entry which is preliminary data.</text>
</comment>
<dbReference type="SUPFAM" id="SSF53474">
    <property type="entry name" value="alpha/beta-Hydrolases"/>
    <property type="match status" value="1"/>
</dbReference>
<gene>
    <name evidence="1" type="ORF">DFH07DRAFT_768662</name>
</gene>
<protein>
    <submittedName>
        <fullName evidence="1">Uncharacterized protein</fullName>
    </submittedName>
</protein>
<dbReference type="AlphaFoldDB" id="A0AAD7JSH1"/>
<dbReference type="Proteomes" id="UP001215280">
    <property type="component" value="Unassembled WGS sequence"/>
</dbReference>
<keyword evidence="2" id="KW-1185">Reference proteome</keyword>
<dbReference type="EMBL" id="JARJLG010000023">
    <property type="protein sequence ID" value="KAJ7770939.1"/>
    <property type="molecule type" value="Genomic_DNA"/>
</dbReference>
<organism evidence="1 2">
    <name type="scientific">Mycena maculata</name>
    <dbReference type="NCBI Taxonomy" id="230809"/>
    <lineage>
        <taxon>Eukaryota</taxon>
        <taxon>Fungi</taxon>
        <taxon>Dikarya</taxon>
        <taxon>Basidiomycota</taxon>
        <taxon>Agaricomycotina</taxon>
        <taxon>Agaricomycetes</taxon>
        <taxon>Agaricomycetidae</taxon>
        <taxon>Agaricales</taxon>
        <taxon>Marasmiineae</taxon>
        <taxon>Mycenaceae</taxon>
        <taxon>Mycena</taxon>
    </lineage>
</organism>
<reference evidence="1" key="1">
    <citation type="submission" date="2023-03" db="EMBL/GenBank/DDBJ databases">
        <title>Massive genome expansion in bonnet fungi (Mycena s.s.) driven by repeated elements and novel gene families across ecological guilds.</title>
        <authorList>
            <consortium name="Lawrence Berkeley National Laboratory"/>
            <person name="Harder C.B."/>
            <person name="Miyauchi S."/>
            <person name="Viragh M."/>
            <person name="Kuo A."/>
            <person name="Thoen E."/>
            <person name="Andreopoulos B."/>
            <person name="Lu D."/>
            <person name="Skrede I."/>
            <person name="Drula E."/>
            <person name="Henrissat B."/>
            <person name="Morin E."/>
            <person name="Kohler A."/>
            <person name="Barry K."/>
            <person name="LaButti K."/>
            <person name="Morin E."/>
            <person name="Salamov A."/>
            <person name="Lipzen A."/>
            <person name="Mereny Z."/>
            <person name="Hegedus B."/>
            <person name="Baldrian P."/>
            <person name="Stursova M."/>
            <person name="Weitz H."/>
            <person name="Taylor A."/>
            <person name="Grigoriev I.V."/>
            <person name="Nagy L.G."/>
            <person name="Martin F."/>
            <person name="Kauserud H."/>
        </authorList>
    </citation>
    <scope>NUCLEOTIDE SEQUENCE</scope>
    <source>
        <strain evidence="1">CBHHK188m</strain>
    </source>
</reference>
<sequence length="169" mass="18053">MQNDGTAFAVGITNLSAFLTATFDGLVTATEVHLLYPGLNDSTIITEIIKDFLFLCPAELWSGGHERLLLFPGAGAWHSSELFEVFGTFNRSTATAAEATLSGTMQTLIANFIKDPMAEPVPNWPKYVLGNTTTTLVMLAYSGNVVASNVVQAVESDPITLLVKVSPPS</sequence>